<protein>
    <submittedName>
        <fullName evidence="1">Uncharacterized protein</fullName>
    </submittedName>
</protein>
<keyword evidence="2" id="KW-1185">Reference proteome</keyword>
<proteinExistence type="predicted"/>
<evidence type="ECO:0000313" key="2">
    <source>
        <dbReference type="Proteomes" id="UP000824120"/>
    </source>
</evidence>
<organism evidence="1 2">
    <name type="scientific">Solanum commersonii</name>
    <name type="common">Commerson's wild potato</name>
    <name type="synonym">Commerson's nightshade</name>
    <dbReference type="NCBI Taxonomy" id="4109"/>
    <lineage>
        <taxon>Eukaryota</taxon>
        <taxon>Viridiplantae</taxon>
        <taxon>Streptophyta</taxon>
        <taxon>Embryophyta</taxon>
        <taxon>Tracheophyta</taxon>
        <taxon>Spermatophyta</taxon>
        <taxon>Magnoliopsida</taxon>
        <taxon>eudicotyledons</taxon>
        <taxon>Gunneridae</taxon>
        <taxon>Pentapetalae</taxon>
        <taxon>asterids</taxon>
        <taxon>lamiids</taxon>
        <taxon>Solanales</taxon>
        <taxon>Solanaceae</taxon>
        <taxon>Solanoideae</taxon>
        <taxon>Solaneae</taxon>
        <taxon>Solanum</taxon>
    </lineage>
</organism>
<dbReference type="AlphaFoldDB" id="A0A9J5WJ75"/>
<evidence type="ECO:0000313" key="1">
    <source>
        <dbReference type="EMBL" id="KAG5575056.1"/>
    </source>
</evidence>
<dbReference type="EMBL" id="JACXVP010000011">
    <property type="protein sequence ID" value="KAG5575056.1"/>
    <property type="molecule type" value="Genomic_DNA"/>
</dbReference>
<name>A0A9J5WJ75_SOLCO</name>
<dbReference type="Proteomes" id="UP000824120">
    <property type="component" value="Chromosome 11"/>
</dbReference>
<comment type="caution">
    <text evidence="1">The sequence shown here is derived from an EMBL/GenBank/DDBJ whole genome shotgun (WGS) entry which is preliminary data.</text>
</comment>
<accession>A0A9J5WJ75</accession>
<sequence>MTSILLSTLHLSLDHQLDIHNTNNTKALSREVIRAVCQSKKGNRVLLGAMHAIQSLSVEQR</sequence>
<reference evidence="1 2" key="1">
    <citation type="submission" date="2020-09" db="EMBL/GenBank/DDBJ databases">
        <title>De no assembly of potato wild relative species, Solanum commersonii.</title>
        <authorList>
            <person name="Cho K."/>
        </authorList>
    </citation>
    <scope>NUCLEOTIDE SEQUENCE [LARGE SCALE GENOMIC DNA]</scope>
    <source>
        <strain evidence="1">LZ3.2</strain>
        <tissue evidence="1">Leaf</tissue>
    </source>
</reference>
<gene>
    <name evidence="1" type="ORF">H5410_055190</name>
</gene>